<accession>X1DPJ9</accession>
<proteinExistence type="predicted"/>
<dbReference type="Gene3D" id="3.20.20.210">
    <property type="match status" value="1"/>
</dbReference>
<evidence type="ECO:0008006" key="2">
    <source>
        <dbReference type="Google" id="ProtNLM"/>
    </source>
</evidence>
<dbReference type="EMBL" id="BART01033700">
    <property type="protein sequence ID" value="GAH10170.1"/>
    <property type="molecule type" value="Genomic_DNA"/>
</dbReference>
<gene>
    <name evidence="1" type="ORF">S01H4_57818</name>
</gene>
<dbReference type="AlphaFoldDB" id="X1DPJ9"/>
<protein>
    <recommendedName>
        <fullName evidence="2">Uroporphyrinogen decarboxylase (URO-D) domain-containing protein</fullName>
    </recommendedName>
</protein>
<reference evidence="1" key="1">
    <citation type="journal article" date="2014" name="Front. Microbiol.">
        <title>High frequency of phylogenetically diverse reductive dehalogenase-homologous genes in deep subseafloor sedimentary metagenomes.</title>
        <authorList>
            <person name="Kawai M."/>
            <person name="Futagami T."/>
            <person name="Toyoda A."/>
            <person name="Takaki Y."/>
            <person name="Nishi S."/>
            <person name="Hori S."/>
            <person name="Arai W."/>
            <person name="Tsubouchi T."/>
            <person name="Morono Y."/>
            <person name="Uchiyama I."/>
            <person name="Ito T."/>
            <person name="Fujiyama A."/>
            <person name="Inagaki F."/>
            <person name="Takami H."/>
        </authorList>
    </citation>
    <scope>NUCLEOTIDE SEQUENCE</scope>
    <source>
        <strain evidence="1">Expedition CK06-06</strain>
    </source>
</reference>
<dbReference type="SUPFAM" id="SSF51726">
    <property type="entry name" value="UROD/MetE-like"/>
    <property type="match status" value="1"/>
</dbReference>
<dbReference type="InterPro" id="IPR038071">
    <property type="entry name" value="UROD/MetE-like_sf"/>
</dbReference>
<organism evidence="1">
    <name type="scientific">marine sediment metagenome</name>
    <dbReference type="NCBI Taxonomy" id="412755"/>
    <lineage>
        <taxon>unclassified sequences</taxon>
        <taxon>metagenomes</taxon>
        <taxon>ecological metagenomes</taxon>
    </lineage>
</organism>
<sequence>MKHVDYTAKLRLPAMLLGDDQAETKGPYFKPSIYKKVFKPLYSELTRHAHSKGVKIILHSDGRFKTGNPKDPKNEGWDFIDECIIDQGIDAWHSVEMGANNVHEIKEHVKDRLALIGSMDTEWFQHYGPEKVRYLVYKHLKGFLKRGGLHGFIPGTDNSIISSTRIESWLSMTRTIDDFSKKYIK</sequence>
<comment type="caution">
    <text evidence="1">The sequence shown here is derived from an EMBL/GenBank/DDBJ whole genome shotgun (WGS) entry which is preliminary data.</text>
</comment>
<evidence type="ECO:0000313" key="1">
    <source>
        <dbReference type="EMBL" id="GAH10170.1"/>
    </source>
</evidence>
<name>X1DPJ9_9ZZZZ</name>